<organism evidence="1 2">
    <name type="scientific">Chthoniobacter flavus Ellin428</name>
    <dbReference type="NCBI Taxonomy" id="497964"/>
    <lineage>
        <taxon>Bacteria</taxon>
        <taxon>Pseudomonadati</taxon>
        <taxon>Verrucomicrobiota</taxon>
        <taxon>Spartobacteria</taxon>
        <taxon>Chthoniobacterales</taxon>
        <taxon>Chthoniobacteraceae</taxon>
        <taxon>Chthoniobacter</taxon>
    </lineage>
</organism>
<gene>
    <name evidence="1" type="ORF">CfE428DRAFT_5661</name>
</gene>
<name>B4D9S1_9BACT</name>
<comment type="caution">
    <text evidence="1">The sequence shown here is derived from an EMBL/GenBank/DDBJ whole genome shotgun (WGS) entry which is preliminary data.</text>
</comment>
<proteinExistence type="predicted"/>
<dbReference type="RefSeq" id="WP_006982982.1">
    <property type="nucleotide sequence ID" value="NZ_ABVL01000027.1"/>
</dbReference>
<dbReference type="STRING" id="497964.CfE428DRAFT_5661"/>
<reference evidence="1 2" key="1">
    <citation type="journal article" date="2011" name="J. Bacteriol.">
        <title>Genome sequence of Chthoniobacter flavus Ellin428, an aerobic heterotrophic soil bacterium.</title>
        <authorList>
            <person name="Kant R."/>
            <person name="van Passel M.W."/>
            <person name="Palva A."/>
            <person name="Lucas S."/>
            <person name="Lapidus A."/>
            <person name="Glavina Del Rio T."/>
            <person name="Dalin E."/>
            <person name="Tice H."/>
            <person name="Bruce D."/>
            <person name="Goodwin L."/>
            <person name="Pitluck S."/>
            <person name="Larimer F.W."/>
            <person name="Land M.L."/>
            <person name="Hauser L."/>
            <person name="Sangwan P."/>
            <person name="de Vos W.M."/>
            <person name="Janssen P.H."/>
            <person name="Smidt H."/>
        </authorList>
    </citation>
    <scope>NUCLEOTIDE SEQUENCE [LARGE SCALE GENOMIC DNA]</scope>
    <source>
        <strain evidence="1 2">Ellin428</strain>
    </source>
</reference>
<sequence>MSNREIVIDLLSKLPENASLEEIAREIEFLAGVQTARKQAHRREGIPAEDARKLIDTWAGR</sequence>
<dbReference type="eggNOG" id="ENOG502ZM9N">
    <property type="taxonomic scope" value="Bacteria"/>
</dbReference>
<dbReference type="EMBL" id="ABVL01000027">
    <property type="protein sequence ID" value="EDY16852.1"/>
    <property type="molecule type" value="Genomic_DNA"/>
</dbReference>
<protein>
    <submittedName>
        <fullName evidence="1">Uncharacterized protein</fullName>
    </submittedName>
</protein>
<accession>B4D9S1</accession>
<dbReference type="Proteomes" id="UP000005824">
    <property type="component" value="Unassembled WGS sequence"/>
</dbReference>
<dbReference type="InParanoid" id="B4D9S1"/>
<keyword evidence="2" id="KW-1185">Reference proteome</keyword>
<dbReference type="AlphaFoldDB" id="B4D9S1"/>
<evidence type="ECO:0000313" key="1">
    <source>
        <dbReference type="EMBL" id="EDY16852.1"/>
    </source>
</evidence>
<evidence type="ECO:0000313" key="2">
    <source>
        <dbReference type="Proteomes" id="UP000005824"/>
    </source>
</evidence>